<dbReference type="Proteomes" id="UP000004129">
    <property type="component" value="Unassembled WGS sequence"/>
</dbReference>
<dbReference type="InterPro" id="IPR027417">
    <property type="entry name" value="P-loop_NTPase"/>
</dbReference>
<dbReference type="InterPro" id="IPR014001">
    <property type="entry name" value="Helicase_ATP-bd"/>
</dbReference>
<dbReference type="HOGENOM" id="CLU_014765_3_2_9"/>
<dbReference type="GO" id="GO:0005829">
    <property type="term" value="C:cytosol"/>
    <property type="evidence" value="ECO:0007669"/>
    <property type="project" value="TreeGrafter"/>
</dbReference>
<dbReference type="OrthoDB" id="9802848at2"/>
<dbReference type="Pfam" id="PF04851">
    <property type="entry name" value="ResIII"/>
    <property type="match status" value="1"/>
</dbReference>
<dbReference type="STRING" id="679201.HMPREF9334_00464"/>
<dbReference type="PROSITE" id="PS51194">
    <property type="entry name" value="HELICASE_CTER"/>
    <property type="match status" value="1"/>
</dbReference>
<dbReference type="RefSeq" id="WP_006691914.1">
    <property type="nucleotide sequence ID" value="NZ_JH376797.1"/>
</dbReference>
<dbReference type="InterPro" id="IPR001650">
    <property type="entry name" value="Helicase_C-like"/>
</dbReference>
<dbReference type="PANTHER" id="PTHR47396">
    <property type="entry name" value="TYPE I RESTRICTION ENZYME ECOKI R PROTEIN"/>
    <property type="match status" value="1"/>
</dbReference>
<accession>G5GMI3</accession>
<name>G5GMI3_9FIRM</name>
<dbReference type="SUPFAM" id="SSF52540">
    <property type="entry name" value="P-loop containing nucleoside triphosphate hydrolases"/>
    <property type="match status" value="1"/>
</dbReference>
<dbReference type="GO" id="GO:0003677">
    <property type="term" value="F:DNA binding"/>
    <property type="evidence" value="ECO:0007669"/>
    <property type="project" value="InterPro"/>
</dbReference>
<dbReference type="EMBL" id="ACZM01000004">
    <property type="protein sequence ID" value="EHG21761.1"/>
    <property type="molecule type" value="Genomic_DNA"/>
</dbReference>
<dbReference type="AlphaFoldDB" id="G5GMI3"/>
<feature type="domain" description="Helicase C-terminal" evidence="2">
    <location>
        <begin position="218"/>
        <end position="366"/>
    </location>
</feature>
<evidence type="ECO:0000313" key="4">
    <source>
        <dbReference type="Proteomes" id="UP000004129"/>
    </source>
</evidence>
<protein>
    <submittedName>
        <fullName evidence="3">Uncharacterized protein</fullName>
    </submittedName>
</protein>
<dbReference type="InterPro" id="IPR006935">
    <property type="entry name" value="Helicase/UvrB_N"/>
</dbReference>
<dbReference type="InterPro" id="IPR050742">
    <property type="entry name" value="Helicase_Restrict-Modif_Enz"/>
</dbReference>
<evidence type="ECO:0000259" key="1">
    <source>
        <dbReference type="PROSITE" id="PS51192"/>
    </source>
</evidence>
<evidence type="ECO:0000313" key="3">
    <source>
        <dbReference type="EMBL" id="EHG21761.1"/>
    </source>
</evidence>
<proteinExistence type="predicted"/>
<dbReference type="PANTHER" id="PTHR47396:SF1">
    <property type="entry name" value="ATP-DEPENDENT HELICASE IRC3-RELATED"/>
    <property type="match status" value="1"/>
</dbReference>
<sequence>MDISLRPYQQQFIDDVGYEFTQGRRRVCAVAPCGAGKTIMTAWMARGTALSGRRAIFMVHRQELIEQTSATFTAMGIQHGLIAAGAAKEYDLPVQIASVQTLIHRLHEVQPPDLLICDECHHIVANTYRRILEHFAAAYVLGVTATPERIGGQGLGEIFQSLVLGPTAAELIAAGNLTPYDYYAPPSKFDPAAAHVRFGEYVKGDLIHQMDDADVIGDIVKNYQNLAAGRRAICYCINRAHSEHVAASFRTVGISAVHIDGETHKTVRARTVEDFRLGKIRILCNAELLGEGFDVPAMEAVILARPTASLTLYIQQSMRPLRPDPANPDKRAVIIDHVGNVFRHGMPDEERAWTLETRKKKPRSSSIKVCPACYTAVPSTARVCPCGHAFAAAPEEHKYTERDGTLTKIEEIKRKKRQEVGMARSVADLTAIALKRGYSLRWVSRMADLKRLRG</sequence>
<evidence type="ECO:0000259" key="2">
    <source>
        <dbReference type="PROSITE" id="PS51194"/>
    </source>
</evidence>
<organism evidence="3 4">
    <name type="scientific">Selenomonas infelix ATCC 43532</name>
    <dbReference type="NCBI Taxonomy" id="679201"/>
    <lineage>
        <taxon>Bacteria</taxon>
        <taxon>Bacillati</taxon>
        <taxon>Bacillota</taxon>
        <taxon>Negativicutes</taxon>
        <taxon>Selenomonadales</taxon>
        <taxon>Selenomonadaceae</taxon>
        <taxon>Selenomonas</taxon>
    </lineage>
</organism>
<dbReference type="Gene3D" id="3.40.50.300">
    <property type="entry name" value="P-loop containing nucleotide triphosphate hydrolases"/>
    <property type="match status" value="2"/>
</dbReference>
<dbReference type="PROSITE" id="PS51192">
    <property type="entry name" value="HELICASE_ATP_BIND_1"/>
    <property type="match status" value="1"/>
</dbReference>
<dbReference type="GO" id="GO:0005524">
    <property type="term" value="F:ATP binding"/>
    <property type="evidence" value="ECO:0007669"/>
    <property type="project" value="InterPro"/>
</dbReference>
<dbReference type="SMART" id="SM00490">
    <property type="entry name" value="HELICc"/>
    <property type="match status" value="1"/>
</dbReference>
<dbReference type="Pfam" id="PF00271">
    <property type="entry name" value="Helicase_C"/>
    <property type="match status" value="1"/>
</dbReference>
<keyword evidence="4" id="KW-1185">Reference proteome</keyword>
<dbReference type="SMART" id="SM00487">
    <property type="entry name" value="DEXDc"/>
    <property type="match status" value="1"/>
</dbReference>
<dbReference type="eggNOG" id="COG1061">
    <property type="taxonomic scope" value="Bacteria"/>
</dbReference>
<comment type="caution">
    <text evidence="3">The sequence shown here is derived from an EMBL/GenBank/DDBJ whole genome shotgun (WGS) entry which is preliminary data.</text>
</comment>
<dbReference type="PATRIC" id="fig|679201.3.peg.469"/>
<gene>
    <name evidence="3" type="ORF">HMPREF9334_00464</name>
</gene>
<dbReference type="GO" id="GO:0016787">
    <property type="term" value="F:hydrolase activity"/>
    <property type="evidence" value="ECO:0007669"/>
    <property type="project" value="InterPro"/>
</dbReference>
<feature type="domain" description="Helicase ATP-binding" evidence="1">
    <location>
        <begin position="18"/>
        <end position="165"/>
    </location>
</feature>
<reference evidence="3 4" key="1">
    <citation type="submission" date="2011-08" db="EMBL/GenBank/DDBJ databases">
        <title>The Genome Sequence of Selenomonas infelix ATCC 43532.</title>
        <authorList>
            <consortium name="The Broad Institute Genome Sequencing Platform"/>
            <person name="Earl A."/>
            <person name="Ward D."/>
            <person name="Feldgarden M."/>
            <person name="Gevers D."/>
            <person name="Izard J."/>
            <person name="Blanton J.M."/>
            <person name="Baranova O.V."/>
            <person name="Dewhirst F.E."/>
            <person name="Young S.K."/>
            <person name="Zeng Q."/>
            <person name="Gargeya S."/>
            <person name="Fitzgerald M."/>
            <person name="Haas B."/>
            <person name="Abouelleil A."/>
            <person name="Alvarado L."/>
            <person name="Arachchi H.M."/>
            <person name="Berlin A."/>
            <person name="Brown A."/>
            <person name="Chapman S.B."/>
            <person name="Chen Z."/>
            <person name="Dunbar C."/>
            <person name="Freedman E."/>
            <person name="Gearin G."/>
            <person name="Gellesch M."/>
            <person name="Goldberg J."/>
            <person name="Griggs A."/>
            <person name="Gujja S."/>
            <person name="Heiman D."/>
            <person name="Howarth C."/>
            <person name="Larson L."/>
            <person name="Lui A."/>
            <person name="MacDonald P.J.P."/>
            <person name="Montmayeur A."/>
            <person name="Murphy C."/>
            <person name="Neiman D."/>
            <person name="Pearson M."/>
            <person name="Priest M."/>
            <person name="Roberts A."/>
            <person name="Saif S."/>
            <person name="Shea T."/>
            <person name="Shenoy N."/>
            <person name="Sisk P."/>
            <person name="Stolte C."/>
            <person name="Sykes S."/>
            <person name="Wortman J."/>
            <person name="Nusbaum C."/>
            <person name="Birren B."/>
        </authorList>
    </citation>
    <scope>NUCLEOTIDE SEQUENCE [LARGE SCALE GENOMIC DNA]</scope>
    <source>
        <strain evidence="3 4">ATCC 43532</strain>
    </source>
</reference>